<dbReference type="RefSeq" id="WP_079468711.1">
    <property type="nucleotide sequence ID" value="NZ_FUZZ01000001.1"/>
</dbReference>
<evidence type="ECO:0000313" key="4">
    <source>
        <dbReference type="Proteomes" id="UP000190166"/>
    </source>
</evidence>
<protein>
    <submittedName>
        <fullName evidence="3">NADPH:quinone reductase</fullName>
    </submittedName>
</protein>
<dbReference type="Proteomes" id="UP000190166">
    <property type="component" value="Unassembled WGS sequence"/>
</dbReference>
<dbReference type="InterPro" id="IPR036291">
    <property type="entry name" value="NAD(P)-bd_dom_sf"/>
</dbReference>
<dbReference type="Gene3D" id="3.90.180.10">
    <property type="entry name" value="Medium-chain alcohol dehydrogenases, catalytic domain"/>
    <property type="match status" value="1"/>
</dbReference>
<dbReference type="Pfam" id="PF13602">
    <property type="entry name" value="ADH_zinc_N_2"/>
    <property type="match status" value="1"/>
</dbReference>
<organism evidence="3 4">
    <name type="scientific">Chitinophaga ginsengisegetis</name>
    <dbReference type="NCBI Taxonomy" id="393003"/>
    <lineage>
        <taxon>Bacteria</taxon>
        <taxon>Pseudomonadati</taxon>
        <taxon>Bacteroidota</taxon>
        <taxon>Chitinophagia</taxon>
        <taxon>Chitinophagales</taxon>
        <taxon>Chitinophagaceae</taxon>
        <taxon>Chitinophaga</taxon>
    </lineage>
</organism>
<keyword evidence="4" id="KW-1185">Reference proteome</keyword>
<keyword evidence="1" id="KW-0560">Oxidoreductase</keyword>
<dbReference type="InterPro" id="IPR013154">
    <property type="entry name" value="ADH-like_N"/>
</dbReference>
<dbReference type="PANTHER" id="PTHR11695:SF294">
    <property type="entry name" value="RETICULON-4-INTERACTING PROTEIN 1, MITOCHONDRIAL"/>
    <property type="match status" value="1"/>
</dbReference>
<dbReference type="AlphaFoldDB" id="A0A1T5NFW0"/>
<dbReference type="InterPro" id="IPR020843">
    <property type="entry name" value="ER"/>
</dbReference>
<dbReference type="SUPFAM" id="SSF50129">
    <property type="entry name" value="GroES-like"/>
    <property type="match status" value="1"/>
</dbReference>
<name>A0A1T5NFW0_9BACT</name>
<evidence type="ECO:0000256" key="1">
    <source>
        <dbReference type="ARBA" id="ARBA00023002"/>
    </source>
</evidence>
<feature type="domain" description="Enoyl reductase (ER)" evidence="2">
    <location>
        <begin position="10"/>
        <end position="315"/>
    </location>
</feature>
<accession>A0A1T5NFW0</accession>
<dbReference type="InterPro" id="IPR050700">
    <property type="entry name" value="YIM1/Zinc_Alcohol_DH_Fams"/>
</dbReference>
<dbReference type="InterPro" id="IPR002364">
    <property type="entry name" value="Quin_OxRdtase/zeta-crystal_CS"/>
</dbReference>
<dbReference type="EMBL" id="FUZZ01000001">
    <property type="protein sequence ID" value="SKC99334.1"/>
    <property type="molecule type" value="Genomic_DNA"/>
</dbReference>
<dbReference type="InterPro" id="IPR011032">
    <property type="entry name" value="GroES-like_sf"/>
</dbReference>
<dbReference type="Pfam" id="PF08240">
    <property type="entry name" value="ADH_N"/>
    <property type="match status" value="1"/>
</dbReference>
<dbReference type="SMART" id="SM00829">
    <property type="entry name" value="PKS_ER"/>
    <property type="match status" value="1"/>
</dbReference>
<dbReference type="GO" id="GO:0016491">
    <property type="term" value="F:oxidoreductase activity"/>
    <property type="evidence" value="ECO:0007669"/>
    <property type="project" value="UniProtKB-KW"/>
</dbReference>
<dbReference type="PANTHER" id="PTHR11695">
    <property type="entry name" value="ALCOHOL DEHYDROGENASE RELATED"/>
    <property type="match status" value="1"/>
</dbReference>
<sequence>MKAIVLKQVGGTENLELRDIPVPAIKDNEVLVRNHAAGINPVDAFVRASEGALNMFLQPQEGEDIIIGWDIAGEVTATGKNVKQFKPGDAVFGMVNFTGHGKAYAEYVAAPESQLALKPANTSYEAAAAASLAALTAWQALVTYGKIKKGDKVLIHAAAGGVGHYAVQIAKHFGAYVIGTSSAAKKEAVLRFGADEHIDYNSQKFEEVVTDADIVLDSLGAPDHIDRSLAAVKDGGRLISLLVFFSDEQKQKAAAKNVYTHRISVVSNGDDMKSIAALLEQGDLHSEIAHVYALEETGKAHEQVATGKTLGKVVVKI</sequence>
<gene>
    <name evidence="3" type="ORF">SAMN05660461_1449</name>
</gene>
<reference evidence="3 4" key="1">
    <citation type="submission" date="2017-02" db="EMBL/GenBank/DDBJ databases">
        <authorList>
            <person name="Peterson S.W."/>
        </authorList>
    </citation>
    <scope>NUCLEOTIDE SEQUENCE [LARGE SCALE GENOMIC DNA]</scope>
    <source>
        <strain evidence="3 4">DSM 18108</strain>
    </source>
</reference>
<dbReference type="STRING" id="393003.SAMN05660461_1449"/>
<dbReference type="SUPFAM" id="SSF51735">
    <property type="entry name" value="NAD(P)-binding Rossmann-fold domains"/>
    <property type="match status" value="1"/>
</dbReference>
<dbReference type="GO" id="GO:0008270">
    <property type="term" value="F:zinc ion binding"/>
    <property type="evidence" value="ECO:0007669"/>
    <property type="project" value="InterPro"/>
</dbReference>
<dbReference type="PROSITE" id="PS01162">
    <property type="entry name" value="QOR_ZETA_CRYSTAL"/>
    <property type="match status" value="1"/>
</dbReference>
<dbReference type="CDD" id="cd05289">
    <property type="entry name" value="MDR_like_2"/>
    <property type="match status" value="1"/>
</dbReference>
<evidence type="ECO:0000259" key="2">
    <source>
        <dbReference type="SMART" id="SM00829"/>
    </source>
</evidence>
<dbReference type="Gene3D" id="3.40.50.720">
    <property type="entry name" value="NAD(P)-binding Rossmann-like Domain"/>
    <property type="match status" value="1"/>
</dbReference>
<proteinExistence type="predicted"/>
<evidence type="ECO:0000313" key="3">
    <source>
        <dbReference type="EMBL" id="SKC99334.1"/>
    </source>
</evidence>